<dbReference type="Gene3D" id="2.40.10.10">
    <property type="entry name" value="Trypsin-like serine proteases"/>
    <property type="match status" value="2"/>
</dbReference>
<comment type="caution">
    <text evidence="3">The sequence shown here is derived from an EMBL/GenBank/DDBJ whole genome shotgun (WGS) entry which is preliminary data.</text>
</comment>
<feature type="compositionally biased region" description="Low complexity" evidence="1">
    <location>
        <begin position="85"/>
        <end position="96"/>
    </location>
</feature>
<dbReference type="RefSeq" id="WP_323371924.1">
    <property type="nucleotide sequence ID" value="NZ_VDEQ01000210.1"/>
</dbReference>
<feature type="signal peptide" evidence="2">
    <location>
        <begin position="1"/>
        <end position="28"/>
    </location>
</feature>
<dbReference type="SUPFAM" id="SSF50494">
    <property type="entry name" value="Trypsin-like serine proteases"/>
    <property type="match status" value="1"/>
</dbReference>
<feature type="chain" id="PRO_5045421046" description="Trypsin-like serine protease" evidence="2">
    <location>
        <begin position="29"/>
        <end position="325"/>
    </location>
</feature>
<dbReference type="InterPro" id="IPR006311">
    <property type="entry name" value="TAT_signal"/>
</dbReference>
<dbReference type="Proteomes" id="UP000460558">
    <property type="component" value="Unassembled WGS sequence"/>
</dbReference>
<evidence type="ECO:0000313" key="3">
    <source>
        <dbReference type="EMBL" id="MQS37752.1"/>
    </source>
</evidence>
<keyword evidence="4" id="KW-1185">Reference proteome</keyword>
<feature type="region of interest" description="Disordered" evidence="1">
    <location>
        <begin position="71"/>
        <end position="103"/>
    </location>
</feature>
<dbReference type="PROSITE" id="PS51318">
    <property type="entry name" value="TAT"/>
    <property type="match status" value="1"/>
</dbReference>
<dbReference type="EMBL" id="VDEQ01000210">
    <property type="protein sequence ID" value="MQS37752.1"/>
    <property type="molecule type" value="Genomic_DNA"/>
</dbReference>
<dbReference type="InterPro" id="IPR009003">
    <property type="entry name" value="Peptidase_S1_PA"/>
</dbReference>
<gene>
    <name evidence="3" type="ORF">FFZ77_19610</name>
</gene>
<evidence type="ECO:0000256" key="1">
    <source>
        <dbReference type="SAM" id="MobiDB-lite"/>
    </source>
</evidence>
<reference evidence="3 4" key="1">
    <citation type="submission" date="2019-06" db="EMBL/GenBank/DDBJ databases">
        <title>Comparative genomics and metabolomics analyses of clavulanic acid producing Streptomyces species provides insight into specialized metabolism and evolution of beta-lactam biosynthetic gene clusters.</title>
        <authorList>
            <person name="Moore M.A."/>
            <person name="Cruz-Morales P."/>
            <person name="Barona Gomez F."/>
            <person name="Kapil T."/>
        </authorList>
    </citation>
    <scope>NUCLEOTIDE SEQUENCE [LARGE SCALE GENOMIC DNA]</scope>
    <source>
        <strain evidence="3 4">T-272</strain>
    </source>
</reference>
<protein>
    <recommendedName>
        <fullName evidence="5">Trypsin-like serine protease</fullName>
    </recommendedName>
</protein>
<dbReference type="InterPro" id="IPR043504">
    <property type="entry name" value="Peptidase_S1_PA_chymotrypsin"/>
</dbReference>
<evidence type="ECO:0008006" key="5">
    <source>
        <dbReference type="Google" id="ProtNLM"/>
    </source>
</evidence>
<name>A0ABW9NWT5_9ACTN</name>
<proteinExistence type="predicted"/>
<evidence type="ECO:0000313" key="4">
    <source>
        <dbReference type="Proteomes" id="UP000460558"/>
    </source>
</evidence>
<accession>A0ABW9NWT5</accession>
<organism evidence="3 4">
    <name type="scientific">Streptomyces katsurahamanus</name>
    <dbReference type="NCBI Taxonomy" id="2577098"/>
    <lineage>
        <taxon>Bacteria</taxon>
        <taxon>Bacillati</taxon>
        <taxon>Actinomycetota</taxon>
        <taxon>Actinomycetes</taxon>
        <taxon>Kitasatosporales</taxon>
        <taxon>Streptomycetaceae</taxon>
        <taxon>Streptomyces</taxon>
    </lineage>
</organism>
<sequence>MRRIRRALLSSAAALLALGAGVATPAQAGSGAQGPGPDTVTATARLADGTTAGTPAAATALERYWTPERMAEATPAEPPAHSVRAAMTPGPAGTPGSTPPVPPARGVLLETPGAGKVFYTSPSDNKDYFCSAAALASPSKQLVITAGHCVNDGGTAGKPGAYVRNWVYIPAFRSGTRPYGTFQAKEFRAFTGWVNNSDLQVDIAMVTTHPLNGKKLTDVTGGNGLSWNYDHQQTVTAFGYSADHNNSQIQRSCQSTASPVGAPDNRVQIKCAFRGGGGPWLRNHAGSGLGFVNGVVSTLIADGWNRSSYFGDGVKTMWDLQGART</sequence>
<evidence type="ECO:0000256" key="2">
    <source>
        <dbReference type="SAM" id="SignalP"/>
    </source>
</evidence>
<keyword evidence="2" id="KW-0732">Signal</keyword>